<feature type="region of interest" description="Disordered" evidence="1">
    <location>
        <begin position="67"/>
        <end position="205"/>
    </location>
</feature>
<dbReference type="EMBL" id="CP036498">
    <property type="protein sequence ID" value="QUS42074.1"/>
    <property type="molecule type" value="Genomic_DNA"/>
</dbReference>
<evidence type="ECO:0000256" key="1">
    <source>
        <dbReference type="SAM" id="MobiDB-lite"/>
    </source>
</evidence>
<evidence type="ECO:0000313" key="2">
    <source>
        <dbReference type="EMBL" id="QUS42074.1"/>
    </source>
</evidence>
<feature type="compositionally biased region" description="Basic and acidic residues" evidence="1">
    <location>
        <begin position="93"/>
        <end position="106"/>
    </location>
</feature>
<reference evidence="2 3" key="1">
    <citation type="submission" date="2019-02" db="EMBL/GenBank/DDBJ databases">
        <title>Emended description of the genus Rhodopseudomonas and description of Rhodopseudomonas albus sp. nov., a non-phototrophic, heavy-metal-tolerant bacterium isolated from garden soil.</title>
        <authorList>
            <person name="Bao Z."/>
            <person name="Cao W.W."/>
            <person name="Sato Y."/>
            <person name="Nishizawa T."/>
            <person name="Zhao J."/>
            <person name="Guo Y."/>
            <person name="Ohta H."/>
        </authorList>
    </citation>
    <scope>NUCLEOTIDE SEQUENCE [LARGE SCALE GENOMIC DNA]</scope>
    <source>
        <strain evidence="2 3">SK50-23</strain>
    </source>
</reference>
<organism evidence="2 3">
    <name type="scientific">Tardiphaga alba</name>
    <dbReference type="NCBI Taxonomy" id="340268"/>
    <lineage>
        <taxon>Bacteria</taxon>
        <taxon>Pseudomonadati</taxon>
        <taxon>Pseudomonadota</taxon>
        <taxon>Alphaproteobacteria</taxon>
        <taxon>Hyphomicrobiales</taxon>
        <taxon>Nitrobacteraceae</taxon>
        <taxon>Tardiphaga</taxon>
    </lineage>
</organism>
<name>A0ABX8AE84_9BRAD</name>
<accession>A0ABX8AE84</accession>
<feature type="compositionally biased region" description="Basic and acidic residues" evidence="1">
    <location>
        <begin position="130"/>
        <end position="145"/>
    </location>
</feature>
<protein>
    <submittedName>
        <fullName evidence="2">Cell envelope biogenesis protein TolA</fullName>
    </submittedName>
</protein>
<proteinExistence type="predicted"/>
<sequence length="205" mass="23050">MARKLKTYQTSIGFYDLAVAAPSMKAALQIWGADSNLFHQGFAREVEDAEVVAATLEHPGTVLRRPVGTDGSFRVTSDLPKDLVEGPARTRQRKEPARRSEGKTVKPDGAAARKAAAAFDQQQRKREHAQRRADIAEAKQRERRSARIAKAQQALDAAEQEHDAQDAALQAEREKLDKRADAEQQRWERQRDKLRAALDHAKEHR</sequence>
<feature type="compositionally biased region" description="Basic and acidic residues" evidence="1">
    <location>
        <begin position="159"/>
        <end position="205"/>
    </location>
</feature>
<dbReference type="RefSeq" id="WP_211910810.1">
    <property type="nucleotide sequence ID" value="NZ_CP036498.1"/>
</dbReference>
<keyword evidence="3" id="KW-1185">Reference proteome</keyword>
<dbReference type="Proteomes" id="UP000682843">
    <property type="component" value="Chromosome"/>
</dbReference>
<evidence type="ECO:0000313" key="3">
    <source>
        <dbReference type="Proteomes" id="UP000682843"/>
    </source>
</evidence>
<gene>
    <name evidence="2" type="ORF">RPMA_27065</name>
</gene>